<evidence type="ECO:0000313" key="11">
    <source>
        <dbReference type="Proteomes" id="UP000006334"/>
    </source>
</evidence>
<organism evidence="10 11">
    <name type="scientific">Aliiglaciecola lipolytica E3</name>
    <dbReference type="NCBI Taxonomy" id="1127673"/>
    <lineage>
        <taxon>Bacteria</taxon>
        <taxon>Pseudomonadati</taxon>
        <taxon>Pseudomonadota</taxon>
        <taxon>Gammaproteobacteria</taxon>
        <taxon>Alteromonadales</taxon>
        <taxon>Alteromonadaceae</taxon>
        <taxon>Aliiglaciecola</taxon>
    </lineage>
</organism>
<evidence type="ECO:0000313" key="10">
    <source>
        <dbReference type="EMBL" id="GAC15418.1"/>
    </source>
</evidence>
<dbReference type="PROSITE" id="PS51352">
    <property type="entry name" value="THIOREDOXIN_2"/>
    <property type="match status" value="1"/>
</dbReference>
<dbReference type="PROSITE" id="PS51257">
    <property type="entry name" value="PROKAR_LIPOPROTEIN"/>
    <property type="match status" value="1"/>
</dbReference>
<keyword evidence="7" id="KW-0676">Redox-active center</keyword>
<dbReference type="GO" id="GO:0042597">
    <property type="term" value="C:periplasmic space"/>
    <property type="evidence" value="ECO:0007669"/>
    <property type="project" value="UniProtKB-SubCell"/>
</dbReference>
<dbReference type="OrthoDB" id="9784896at2"/>
<feature type="chain" id="PRO_5003897245" description="Thiol:disulfide interchange protein DsbA" evidence="8">
    <location>
        <begin position="21"/>
        <end position="217"/>
    </location>
</feature>
<evidence type="ECO:0000256" key="3">
    <source>
        <dbReference type="ARBA" id="ARBA00013831"/>
    </source>
</evidence>
<dbReference type="STRING" id="1127673.GLIP_2797"/>
<reference evidence="10 11" key="1">
    <citation type="journal article" date="2017" name="Antonie Van Leeuwenhoek">
        <title>Rhizobium rhizosphaerae sp. nov., a novel species isolated from rice rhizosphere.</title>
        <authorList>
            <person name="Zhao J.J."/>
            <person name="Zhang J."/>
            <person name="Zhang R.J."/>
            <person name="Zhang C.W."/>
            <person name="Yin H.Q."/>
            <person name="Zhang X.X."/>
        </authorList>
    </citation>
    <scope>NUCLEOTIDE SEQUENCE [LARGE SCALE GENOMIC DNA]</scope>
    <source>
        <strain evidence="10 11">E3</strain>
    </source>
</reference>
<dbReference type="RefSeq" id="WP_008845223.1">
    <property type="nucleotide sequence ID" value="NZ_BAEN01000055.1"/>
</dbReference>
<dbReference type="Pfam" id="PF01323">
    <property type="entry name" value="DSBA"/>
    <property type="match status" value="1"/>
</dbReference>
<evidence type="ECO:0000256" key="4">
    <source>
        <dbReference type="ARBA" id="ARBA00022729"/>
    </source>
</evidence>
<dbReference type="PANTHER" id="PTHR35891:SF2">
    <property type="entry name" value="THIOL:DISULFIDE INTERCHANGE PROTEIN DSBA"/>
    <property type="match status" value="1"/>
</dbReference>
<keyword evidence="5" id="KW-0574">Periplasm</keyword>
<dbReference type="eggNOG" id="COG1651">
    <property type="taxonomic scope" value="Bacteria"/>
</dbReference>
<dbReference type="EMBL" id="BAEN01000055">
    <property type="protein sequence ID" value="GAC15418.1"/>
    <property type="molecule type" value="Genomic_DNA"/>
</dbReference>
<dbReference type="GO" id="GO:0015036">
    <property type="term" value="F:disulfide oxidoreductase activity"/>
    <property type="evidence" value="ECO:0007669"/>
    <property type="project" value="UniProtKB-ARBA"/>
</dbReference>
<dbReference type="InterPro" id="IPR023205">
    <property type="entry name" value="DsbA/DsbL"/>
</dbReference>
<evidence type="ECO:0000256" key="5">
    <source>
        <dbReference type="ARBA" id="ARBA00022764"/>
    </source>
</evidence>
<accession>K6YFM0</accession>
<dbReference type="Gene3D" id="3.40.30.10">
    <property type="entry name" value="Glutaredoxin"/>
    <property type="match status" value="1"/>
</dbReference>
<sequence>MKKLSTIFALFLILSLQACSKESTPEQAKAPSKWKEGTHYIVINETATEKPEVLEFFSFWCPHCYNYEPIVEQIKQKLDKDVNFKKVHVNFMRFTSAEIQDAATKALLVGRNMKQEQEMNSAIFSYIHLQRQPITGLSDLRNIFLAKGIETEEFDKVASSFQVNNLLKQNNQTIEKYRDHLSGVPNFIINGKYQAKVVQGMSREDIADLIVWLSKQR</sequence>
<dbReference type="PANTHER" id="PTHR35891">
    <property type="entry name" value="THIOL:DISULFIDE INTERCHANGE PROTEIN DSBA"/>
    <property type="match status" value="1"/>
</dbReference>
<keyword evidence="11" id="KW-1185">Reference proteome</keyword>
<dbReference type="PROSITE" id="PS00194">
    <property type="entry name" value="THIOREDOXIN_1"/>
    <property type="match status" value="1"/>
</dbReference>
<evidence type="ECO:0000256" key="8">
    <source>
        <dbReference type="SAM" id="SignalP"/>
    </source>
</evidence>
<gene>
    <name evidence="10" type="primary">dsbA</name>
    <name evidence="10" type="ORF">GLIP_2797</name>
</gene>
<proteinExistence type="inferred from homology"/>
<dbReference type="InterPro" id="IPR050824">
    <property type="entry name" value="Thiol_disulfide_DsbA"/>
</dbReference>
<feature type="domain" description="Thioredoxin" evidence="9">
    <location>
        <begin position="24"/>
        <end position="215"/>
    </location>
</feature>
<dbReference type="Proteomes" id="UP000006334">
    <property type="component" value="Unassembled WGS sequence"/>
</dbReference>
<keyword evidence="6" id="KW-1015">Disulfide bond</keyword>
<name>K6YFM0_9ALTE</name>
<evidence type="ECO:0000256" key="6">
    <source>
        <dbReference type="ARBA" id="ARBA00023157"/>
    </source>
</evidence>
<feature type="signal peptide" evidence="8">
    <location>
        <begin position="1"/>
        <end position="20"/>
    </location>
</feature>
<comment type="caution">
    <text evidence="10">The sequence shown here is derived from an EMBL/GenBank/DDBJ whole genome shotgun (WGS) entry which is preliminary data.</text>
</comment>
<dbReference type="InterPro" id="IPR001853">
    <property type="entry name" value="DSBA-like_thioredoxin_dom"/>
</dbReference>
<keyword evidence="4 8" id="KW-0732">Signal</keyword>
<evidence type="ECO:0000256" key="7">
    <source>
        <dbReference type="ARBA" id="ARBA00023284"/>
    </source>
</evidence>
<evidence type="ECO:0000259" key="9">
    <source>
        <dbReference type="PROSITE" id="PS51352"/>
    </source>
</evidence>
<comment type="similarity">
    <text evidence="2">Belongs to the thioredoxin family. DsbA subfamily.</text>
</comment>
<dbReference type="SUPFAM" id="SSF52833">
    <property type="entry name" value="Thioredoxin-like"/>
    <property type="match status" value="1"/>
</dbReference>
<evidence type="ECO:0000256" key="2">
    <source>
        <dbReference type="ARBA" id="ARBA00005791"/>
    </source>
</evidence>
<dbReference type="InterPro" id="IPR017937">
    <property type="entry name" value="Thioredoxin_CS"/>
</dbReference>
<protein>
    <recommendedName>
        <fullName evidence="3">Thiol:disulfide interchange protein DsbA</fullName>
    </recommendedName>
</protein>
<evidence type="ECO:0000256" key="1">
    <source>
        <dbReference type="ARBA" id="ARBA00004418"/>
    </source>
</evidence>
<dbReference type="AlphaFoldDB" id="K6YFM0"/>
<dbReference type="InterPro" id="IPR036249">
    <property type="entry name" value="Thioredoxin-like_sf"/>
</dbReference>
<comment type="subcellular location">
    <subcellularLocation>
        <location evidence="1">Periplasm</location>
    </subcellularLocation>
</comment>
<dbReference type="CDD" id="cd03019">
    <property type="entry name" value="DsbA_DsbA"/>
    <property type="match status" value="1"/>
</dbReference>
<dbReference type="InterPro" id="IPR013766">
    <property type="entry name" value="Thioredoxin_domain"/>
</dbReference>